<keyword evidence="1 7" id="KW-0723">Serine/threonine-protein kinase</keyword>
<feature type="region of interest" description="Disordered" evidence="8">
    <location>
        <begin position="573"/>
        <end position="595"/>
    </location>
</feature>
<dbReference type="PROSITE" id="PS00107">
    <property type="entry name" value="PROTEIN_KINASE_ATP"/>
    <property type="match status" value="1"/>
</dbReference>
<feature type="binding site" evidence="6">
    <location>
        <position position="54"/>
    </location>
    <ligand>
        <name>ATP</name>
        <dbReference type="ChEBI" id="CHEBI:30616"/>
    </ligand>
</feature>
<feature type="region of interest" description="Disordered" evidence="8">
    <location>
        <begin position="2100"/>
        <end position="2124"/>
    </location>
</feature>
<evidence type="ECO:0000256" key="4">
    <source>
        <dbReference type="ARBA" id="ARBA00022777"/>
    </source>
</evidence>
<dbReference type="GO" id="GO:0005524">
    <property type="term" value="F:ATP binding"/>
    <property type="evidence" value="ECO:0007669"/>
    <property type="project" value="UniProtKB-UniRule"/>
</dbReference>
<dbReference type="EMBL" id="BNCQ01000042">
    <property type="protein sequence ID" value="GIM12229.1"/>
    <property type="molecule type" value="Genomic_DNA"/>
</dbReference>
<gene>
    <name evidence="11" type="ORF">Vretifemale_15020</name>
    <name evidence="12" type="ORF">Vretimale_15618</name>
</gene>
<dbReference type="InterPro" id="IPR008271">
    <property type="entry name" value="Ser/Thr_kinase_AS"/>
</dbReference>
<feature type="region of interest" description="Disordered" evidence="8">
    <location>
        <begin position="718"/>
        <end position="793"/>
    </location>
</feature>
<dbReference type="PROSITE" id="PS50011">
    <property type="entry name" value="PROTEIN_KINASE_DOM"/>
    <property type="match status" value="1"/>
</dbReference>
<dbReference type="GO" id="GO:0005634">
    <property type="term" value="C:nucleus"/>
    <property type="evidence" value="ECO:0007669"/>
    <property type="project" value="TreeGrafter"/>
</dbReference>
<dbReference type="PROSITE" id="PS00108">
    <property type="entry name" value="PROTEIN_KINASE_ST"/>
    <property type="match status" value="1"/>
</dbReference>
<dbReference type="PANTHER" id="PTHR24345:SF91">
    <property type="entry name" value="SERINE_THREONINE-PROTEIN KINASE PLK4"/>
    <property type="match status" value="1"/>
</dbReference>
<comment type="catalytic activity">
    <reaction evidence="7">
        <text>L-threonyl-[protein] + ATP = O-phospho-L-threonyl-[protein] + ADP + H(+)</text>
        <dbReference type="Rhea" id="RHEA:46608"/>
        <dbReference type="Rhea" id="RHEA-COMP:11060"/>
        <dbReference type="Rhea" id="RHEA-COMP:11605"/>
        <dbReference type="ChEBI" id="CHEBI:15378"/>
        <dbReference type="ChEBI" id="CHEBI:30013"/>
        <dbReference type="ChEBI" id="CHEBI:30616"/>
        <dbReference type="ChEBI" id="CHEBI:61977"/>
        <dbReference type="ChEBI" id="CHEBI:456216"/>
        <dbReference type="EC" id="2.7.11.21"/>
    </reaction>
</comment>
<dbReference type="Pfam" id="PF00069">
    <property type="entry name" value="Pkinase"/>
    <property type="match status" value="1"/>
</dbReference>
<dbReference type="InterPro" id="IPR036947">
    <property type="entry name" value="POLO_box_dom_sf"/>
</dbReference>
<accession>A0A8J4FUR9</accession>
<dbReference type="SMART" id="SM00220">
    <property type="entry name" value="S_TKc"/>
    <property type="match status" value="1"/>
</dbReference>
<proteinExistence type="inferred from homology"/>
<evidence type="ECO:0000313" key="11">
    <source>
        <dbReference type="EMBL" id="GIL86805.1"/>
    </source>
</evidence>
<evidence type="ECO:0000259" key="10">
    <source>
        <dbReference type="PROSITE" id="PS50078"/>
    </source>
</evidence>
<keyword evidence="5 6" id="KW-0067">ATP-binding</keyword>
<dbReference type="Gene3D" id="1.10.510.10">
    <property type="entry name" value="Transferase(Phosphotransferase) domain 1"/>
    <property type="match status" value="1"/>
</dbReference>
<evidence type="ECO:0000313" key="12">
    <source>
        <dbReference type="EMBL" id="GIM12229.1"/>
    </source>
</evidence>
<dbReference type="Proteomes" id="UP000722791">
    <property type="component" value="Unassembled WGS sequence"/>
</dbReference>
<dbReference type="PANTHER" id="PTHR24345">
    <property type="entry name" value="SERINE/THREONINE-PROTEIN KINASE PLK"/>
    <property type="match status" value="1"/>
</dbReference>
<feature type="compositionally biased region" description="Basic and acidic residues" evidence="8">
    <location>
        <begin position="1798"/>
        <end position="1814"/>
    </location>
</feature>
<feature type="region of interest" description="Disordered" evidence="8">
    <location>
        <begin position="409"/>
        <end position="485"/>
    </location>
</feature>
<dbReference type="PROSITE" id="PS50078">
    <property type="entry name" value="POLO_BOX"/>
    <property type="match status" value="2"/>
</dbReference>
<evidence type="ECO:0000256" key="6">
    <source>
        <dbReference type="PROSITE-ProRule" id="PRU10141"/>
    </source>
</evidence>
<sequence length="2439" mass="256271">MHRRRPVVACPPIIYYADDGEQESFIKHRLLGYGGFAAVYEVERVSDGCRMAAKVLQLSSLADANKLRRVQNEIDINQLLHHPHVVTFLGSFQDEQNVYLLQELCCITLSELLKHVGRMTELQAAHILWQVLSALEHLHGCRVAHRDLKLSNMFLAQDGTVKVGDLGLASHLPTASCRRRSTCGSLNWMAPEVLRPRSSGYGLEVDIWALGVMLFTLLVGRPPFAVGRDSASAEELLPQTTCGRILQGRYCMPGADEVVLGPEACDLVARLLVVDPAARPSLEQLRSHAFFRLHLGALAVPGALVPRSPSEQQNLSPPERTGSAWEDRLSLATSEDLGLRPSLSIQSQMVLVPPPVDIRLLLCNAGRAALAAHAAGVVGSSTACDSTSGSYMELSQSEQCSVLTAASTTTTNATGGRGGGSGDPRWLQLGPPDALSSQLTRSHDPARTRSHPQLPPYRMSEQSTGATSGRQLQGGKGKFFARGSVPNSPFVDPSLFIDGMDPGHSRSVSSLTHGTSSASPQGMLINGGNAIAGPFPCTGSAPGLPAQLLANSMLSSSPQPSQLHYHSHHFHAFQHSLQQQQPQLPQRQQPQTAFTPGQDTQQLFLTLPPTPFLCAPEASKALPGGGADQHLPAQGLMDLSQAHPQPRGGEWQELDIGDAPGSYAEGLIMPLDRQASWMRSCTGLSRHTSAALSSRSTSQRSSAFVASFVHTALGPQHVHAHAPPLNSHTQLDQQRRHQHDDQRLQRQQQLQSQHRQGSLLPGQRRRTVDSTISPIALNSGFPDRVEDTDTDAPVCDNANSGAGVVTGMPPQAISVLCTAFLSQRNSFQQATAAQARRLQASRSTHARNGMRIAAGLRSVPGGCGLDEEQENDASSDTVRSYADSLEAMLLGRQAGINGAVAAAMLSVPAPVMPSCMARYGNIHALGQGHHGAGHAANPNPLTHSRASRAVPTPTAPIVLRHARSSIGAPPLVRRCAPIYGGDITHVTGHDSASRAVPLLPSECRAAPLTPWLQADIASSLHSAPCVAAISSGPTSSQIAGPFPSTSGVGDAALAGGCIASCIPAAKSLPADLEPPRLAMALPPYQRPPSSAQQHSISAATTPQHSEPLSLAVFAIQQSKGLPIRGRSSTPNGFDGAILDVGLCICAGADSPQREGSGWSSGQVQLRAAGTGPGSGVIPAALHAAASGMDPMAQAIEAERAVANLEMFAGDPTVTTHIGAATAPGTSAGPAFAGMSQEEAAIRENHKSLSQCPQPQEEMLQYPQQQSSELIARALGPPMRMSYPSSSHIRTVAGELMPSPAPAAEGCLAWERHRNCEPGSRQAGVQAPATIIDGNVCAGAAAPQPLSASGHDVVGVGPGRQFTAVWHTESVSLEADRDAVKPSLKPAVDALGQQTQQNSLFQMLRTPHLHRACGLAKDQGQYQGRKQELAKGVHQEEQHGSKSYKESGSGFSFRMYMHPWRAMALARVRQEAMRLHRMQHEEVADVEVEGHTQPLEEWGDTSSRSAISAAPLEPLRLQVCGVSTRLTPSPQNPDVTTATAAAALGAASSSTGVAATSIAAVGGDGPIYPGSAAASLGGSGSLGDMAAAPRSDSTKQVITSGLPSRAVQPPATVAATSASSTRTEELPWTASAPAAVRSHTSPATASRAVAAWLGAASPAATGAPLTARCAAVVTASCNHPCKQAPNAFDRLGLCCRILPGSCACGGVPVSPKGSDTSPHRYGDCAVGSRSPGPKRRVASLDVERVLRHLESSDPDDLAMATVLPLDDTSMPQSTMTMRSSLAADINGKLRGACTGASRADSKSPRHGKPPEEVDRCLPSAGASPNGALTQLRPASLGSSQPHGSLDRAVEAQTVLRPGRDPAPSAMISPSPPHDDEGGAVLGLGAIVISAMHLTAAGDHVRSSTAETGLDKQDFRLNAPVDSQRASMDILLHALGCPEVADATEAPAAAATLSVSGGPASTQNAMARFASRSVHEDARTPPGVPHSVMSVPQVHDCTLEVKPTPRSSSCSDRPAANSECTSEKRGPFWPPLPADVAVLPRSLPGPAQFSTCRLSMSATGMRDVSGGEMATDAVPEMDPDALAELASRLRFKSFKDAMGSRTGSFTYRPSRMMPAGQRSPSRRTLCSTVGQPGVSDLVADEVPVSNGGGHGGGGTAGTAPSAPAPGRSRSHVHPRDVLMVKWLDYSSKYGLSYVLSNGAVGVLFRDGTQLLRARGDAYAWLLGAPADATAAASKRGTLMQWQGPLPQAQPLLLQEGPQAAGHRDRHHHDVSKKLRLLRTFESMLLGSEVGNGPGAATQSDGIANREPHVHLARHQGGERERALMRDKVQQPQGMPTHDTGPTATAPLPPPPLQPPPVFVTWWTRTKKALVLCLSSGSLQVLFCDGSELVVREDEDEVEYLARDGRRTSCSLSSVQLASPKNSLSKRIDYTIMLIQSRAGKH</sequence>
<dbReference type="SUPFAM" id="SSF82615">
    <property type="entry name" value="Polo-box domain"/>
    <property type="match status" value="2"/>
</dbReference>
<dbReference type="EC" id="2.7.11.21" evidence="7"/>
<dbReference type="InterPro" id="IPR017441">
    <property type="entry name" value="Protein_kinase_ATP_BS"/>
</dbReference>
<reference evidence="11" key="1">
    <citation type="journal article" date="2021" name="Proc. Natl. Acad. Sci. U.S.A.">
        <title>Three genomes in the algal genus Volvox reveal the fate of a haploid sex-determining region after a transition to homothallism.</title>
        <authorList>
            <person name="Yamamoto K."/>
            <person name="Hamaji T."/>
            <person name="Kawai-Toyooka H."/>
            <person name="Matsuzaki R."/>
            <person name="Takahashi F."/>
            <person name="Nishimura Y."/>
            <person name="Kawachi M."/>
            <person name="Noguchi H."/>
            <person name="Minakuchi Y."/>
            <person name="Umen J.G."/>
            <person name="Toyoda A."/>
            <person name="Nozaki H."/>
        </authorList>
    </citation>
    <scope>NUCLEOTIDE SEQUENCE</scope>
    <source>
        <strain evidence="12">NIES-3785</strain>
        <strain evidence="11">NIES-3786</strain>
    </source>
</reference>
<evidence type="ECO:0000256" key="1">
    <source>
        <dbReference type="ARBA" id="ARBA00022527"/>
    </source>
</evidence>
<feature type="domain" description="POLO box" evidence="10">
    <location>
        <begin position="2356"/>
        <end position="2437"/>
    </location>
</feature>
<keyword evidence="3 6" id="KW-0547">Nucleotide-binding</keyword>
<dbReference type="InterPro" id="IPR011009">
    <property type="entry name" value="Kinase-like_dom_sf"/>
</dbReference>
<dbReference type="InterPro" id="IPR000719">
    <property type="entry name" value="Prot_kinase_dom"/>
</dbReference>
<evidence type="ECO:0000256" key="2">
    <source>
        <dbReference type="ARBA" id="ARBA00022679"/>
    </source>
</evidence>
<dbReference type="OrthoDB" id="550609at2759"/>
<organism evidence="11 13">
    <name type="scientific">Volvox reticuliferus</name>
    <dbReference type="NCBI Taxonomy" id="1737510"/>
    <lineage>
        <taxon>Eukaryota</taxon>
        <taxon>Viridiplantae</taxon>
        <taxon>Chlorophyta</taxon>
        <taxon>core chlorophytes</taxon>
        <taxon>Chlorophyceae</taxon>
        <taxon>CS clade</taxon>
        <taxon>Chlamydomonadales</taxon>
        <taxon>Volvocaceae</taxon>
        <taxon>Volvox</taxon>
    </lineage>
</organism>
<keyword evidence="13" id="KW-1185">Reference proteome</keyword>
<name>A0A8J4FUR9_9CHLO</name>
<comment type="caution">
    <text evidence="11">The sequence shown here is derived from an EMBL/GenBank/DDBJ whole genome shotgun (WGS) entry which is preliminary data.</text>
</comment>
<feature type="compositionally biased region" description="Polar residues" evidence="8">
    <location>
        <begin position="1087"/>
        <end position="1101"/>
    </location>
</feature>
<feature type="region of interest" description="Disordered" evidence="8">
    <location>
        <begin position="2326"/>
        <end position="2348"/>
    </location>
</feature>
<feature type="region of interest" description="Disordered" evidence="8">
    <location>
        <begin position="2001"/>
        <end position="2024"/>
    </location>
</feature>
<feature type="compositionally biased region" description="Polar residues" evidence="8">
    <location>
        <begin position="460"/>
        <end position="471"/>
    </location>
</feature>
<evidence type="ECO:0000256" key="5">
    <source>
        <dbReference type="ARBA" id="ARBA00022840"/>
    </source>
</evidence>
<feature type="region of interest" description="Disordered" evidence="8">
    <location>
        <begin position="2142"/>
        <end position="2169"/>
    </location>
</feature>
<comment type="similarity">
    <text evidence="7">Belongs to the protein kinase superfamily. Ser/Thr protein kinase family. CDC5/Polo subfamily.</text>
</comment>
<evidence type="ECO:0000256" key="3">
    <source>
        <dbReference type="ARBA" id="ARBA00022741"/>
    </source>
</evidence>
<feature type="compositionally biased region" description="Basic and acidic residues" evidence="8">
    <location>
        <begin position="733"/>
        <end position="744"/>
    </location>
</feature>
<feature type="compositionally biased region" description="Low complexity" evidence="8">
    <location>
        <begin position="573"/>
        <end position="591"/>
    </location>
</feature>
<evidence type="ECO:0000313" key="13">
    <source>
        <dbReference type="Proteomes" id="UP000747110"/>
    </source>
</evidence>
<feature type="compositionally biased region" description="Gly residues" evidence="8">
    <location>
        <begin position="2144"/>
        <end position="2154"/>
    </location>
</feature>
<feature type="region of interest" description="Disordered" evidence="8">
    <location>
        <begin position="1607"/>
        <end position="1638"/>
    </location>
</feature>
<evidence type="ECO:0000256" key="8">
    <source>
        <dbReference type="SAM" id="MobiDB-lite"/>
    </source>
</evidence>
<feature type="compositionally biased region" description="Low complexity" evidence="8">
    <location>
        <begin position="745"/>
        <end position="756"/>
    </location>
</feature>
<feature type="domain" description="Protein kinase" evidence="9">
    <location>
        <begin position="25"/>
        <end position="291"/>
    </location>
</feature>
<feature type="region of interest" description="Disordered" evidence="8">
    <location>
        <begin position="1081"/>
        <end position="1101"/>
    </location>
</feature>
<dbReference type="Pfam" id="PF00659">
    <property type="entry name" value="POLO_box"/>
    <property type="match status" value="2"/>
</dbReference>
<feature type="region of interest" description="Disordered" evidence="8">
    <location>
        <begin position="1792"/>
        <end position="1844"/>
    </location>
</feature>
<dbReference type="InterPro" id="IPR033701">
    <property type="entry name" value="POLO_box_1"/>
</dbReference>
<feature type="compositionally biased region" description="Low complexity" evidence="8">
    <location>
        <begin position="2155"/>
        <end position="2165"/>
    </location>
</feature>
<dbReference type="SUPFAM" id="SSF56112">
    <property type="entry name" value="Protein kinase-like (PK-like)"/>
    <property type="match status" value="1"/>
</dbReference>
<feature type="region of interest" description="Disordered" evidence="8">
    <location>
        <begin position="1856"/>
        <end position="1878"/>
    </location>
</feature>
<evidence type="ECO:0000259" key="9">
    <source>
        <dbReference type="PROSITE" id="PS50011"/>
    </source>
</evidence>
<dbReference type="Proteomes" id="UP000747110">
    <property type="component" value="Unassembled WGS sequence"/>
</dbReference>
<evidence type="ECO:0000256" key="7">
    <source>
        <dbReference type="RuleBase" id="RU361162"/>
    </source>
</evidence>
<keyword evidence="4 7" id="KW-0418">Kinase</keyword>
<dbReference type="Gene3D" id="3.30.200.20">
    <property type="entry name" value="Phosphorylase Kinase, domain 1"/>
    <property type="match status" value="1"/>
</dbReference>
<dbReference type="InterPro" id="IPR000959">
    <property type="entry name" value="POLO_box_dom"/>
</dbReference>
<dbReference type="Gene3D" id="3.30.1120.30">
    <property type="entry name" value="POLO box domain"/>
    <property type="match status" value="2"/>
</dbReference>
<protein>
    <recommendedName>
        <fullName evidence="7">Serine/threonine-protein kinase</fullName>
        <ecNumber evidence="7">2.7.11.21</ecNumber>
    </recommendedName>
</protein>
<dbReference type="EMBL" id="BNCP01000037">
    <property type="protein sequence ID" value="GIL86805.1"/>
    <property type="molecule type" value="Genomic_DNA"/>
</dbReference>
<feature type="compositionally biased region" description="Low complexity" evidence="8">
    <location>
        <begin position="1610"/>
        <end position="1620"/>
    </location>
</feature>
<keyword evidence="2 7" id="KW-0808">Transferase</keyword>
<dbReference type="GO" id="GO:0004674">
    <property type="term" value="F:protein serine/threonine kinase activity"/>
    <property type="evidence" value="ECO:0007669"/>
    <property type="project" value="UniProtKB-KW"/>
</dbReference>
<dbReference type="CDD" id="cd13118">
    <property type="entry name" value="POLO_box_1"/>
    <property type="match status" value="1"/>
</dbReference>
<feature type="domain" description="POLO box" evidence="10">
    <location>
        <begin position="2176"/>
        <end position="2284"/>
    </location>
</feature>